<reference evidence="5" key="1">
    <citation type="journal article" date="2017" name="Nature">
        <title>The genome of Chenopodium quinoa.</title>
        <authorList>
            <person name="Jarvis D.E."/>
            <person name="Ho Y.S."/>
            <person name="Lightfoot D.J."/>
            <person name="Schmoeckel S.M."/>
            <person name="Li B."/>
            <person name="Borm T.J.A."/>
            <person name="Ohyanagi H."/>
            <person name="Mineta K."/>
            <person name="Michell C.T."/>
            <person name="Saber N."/>
            <person name="Kharbatia N.M."/>
            <person name="Rupper R.R."/>
            <person name="Sharp A.R."/>
            <person name="Dally N."/>
            <person name="Boughton B.A."/>
            <person name="Woo Y.H."/>
            <person name="Gao G."/>
            <person name="Schijlen E.G.W.M."/>
            <person name="Guo X."/>
            <person name="Momin A.A."/>
            <person name="Negrao S."/>
            <person name="Al-Babili S."/>
            <person name="Gehring C."/>
            <person name="Roessner U."/>
            <person name="Jung C."/>
            <person name="Murphy K."/>
            <person name="Arold S.T."/>
            <person name="Gojobori T."/>
            <person name="van der Linden C.G."/>
            <person name="van Loo E.N."/>
            <person name="Jellen E.N."/>
            <person name="Maughan P.J."/>
            <person name="Tester M."/>
        </authorList>
    </citation>
    <scope>NUCLEOTIDE SEQUENCE [LARGE SCALE GENOMIC DNA]</scope>
    <source>
        <strain evidence="5">cv. PI 614886</strain>
    </source>
</reference>
<organism evidence="5 6">
    <name type="scientific">Chenopodium quinoa</name>
    <name type="common">Quinoa</name>
    <dbReference type="NCBI Taxonomy" id="63459"/>
    <lineage>
        <taxon>Eukaryota</taxon>
        <taxon>Viridiplantae</taxon>
        <taxon>Streptophyta</taxon>
        <taxon>Embryophyta</taxon>
        <taxon>Tracheophyta</taxon>
        <taxon>Spermatophyta</taxon>
        <taxon>Magnoliopsida</taxon>
        <taxon>eudicotyledons</taxon>
        <taxon>Gunneridae</taxon>
        <taxon>Pentapetalae</taxon>
        <taxon>Caryophyllales</taxon>
        <taxon>Chenopodiaceae</taxon>
        <taxon>Chenopodioideae</taxon>
        <taxon>Atripliceae</taxon>
        <taxon>Chenopodium</taxon>
    </lineage>
</organism>
<reference evidence="5" key="2">
    <citation type="submission" date="2021-03" db="UniProtKB">
        <authorList>
            <consortium name="EnsemblPlants"/>
        </authorList>
    </citation>
    <scope>IDENTIFICATION</scope>
</reference>
<dbReference type="EnsemblPlants" id="AUR62021847-RA">
    <property type="protein sequence ID" value="AUR62021847-RA:cds"/>
    <property type="gene ID" value="AUR62021847"/>
</dbReference>
<dbReference type="SMR" id="A0A803M1L5"/>
<dbReference type="GeneID" id="110731134"/>
<dbReference type="Gramene" id="AUR62021847-RA">
    <property type="protein sequence ID" value="AUR62021847-RA:cds"/>
    <property type="gene ID" value="AUR62021847"/>
</dbReference>
<feature type="signal peptide" evidence="3">
    <location>
        <begin position="1"/>
        <end position="21"/>
    </location>
</feature>
<dbReference type="KEGG" id="cqi:110731134"/>
<gene>
    <name evidence="5" type="primary">LOC110731134</name>
</gene>
<dbReference type="InterPro" id="IPR000010">
    <property type="entry name" value="Cystatin_dom"/>
</dbReference>
<dbReference type="CDD" id="cd00042">
    <property type="entry name" value="CY"/>
    <property type="match status" value="1"/>
</dbReference>
<keyword evidence="6" id="KW-1185">Reference proteome</keyword>
<dbReference type="Proteomes" id="UP000596660">
    <property type="component" value="Unplaced"/>
</dbReference>
<dbReference type="Pfam" id="PF16845">
    <property type="entry name" value="SQAPI"/>
    <property type="match status" value="1"/>
</dbReference>
<keyword evidence="3" id="KW-0732">Signal</keyword>
<evidence type="ECO:0000256" key="1">
    <source>
        <dbReference type="ARBA" id="ARBA00022690"/>
    </source>
</evidence>
<evidence type="ECO:0000313" key="5">
    <source>
        <dbReference type="EnsemblPlants" id="AUR62021847-RA:cds"/>
    </source>
</evidence>
<dbReference type="OrthoDB" id="2016588at2759"/>
<sequence>MRTDLQLYCLFSLLLIIVVSAAEEIPPPDLPLGGYSPITNLSDPHVIEVAQFAVKEHNMLDEGHKVKLLSILKGWTQVVAGLNYRLIITAKTLCSHADVHRYEVVVYERPWQHFMKLTSFNQTTE</sequence>
<dbReference type="PANTHER" id="PTHR47364">
    <property type="entry name" value="CYSTEINE PROTEINASE INHIBITOR 5"/>
    <property type="match status" value="1"/>
</dbReference>
<name>A0A803M1L5_CHEQI</name>
<dbReference type="SUPFAM" id="SSF54403">
    <property type="entry name" value="Cystatin/monellin"/>
    <property type="match status" value="1"/>
</dbReference>
<dbReference type="Gene3D" id="3.10.450.10">
    <property type="match status" value="1"/>
</dbReference>
<dbReference type="OMA" id="WGHETVE"/>
<feature type="chain" id="PRO_5031050561" description="Cystatin domain-containing protein" evidence="3">
    <location>
        <begin position="22"/>
        <end position="125"/>
    </location>
</feature>
<accession>A0A803M1L5</accession>
<proteinExistence type="predicted"/>
<keyword evidence="2" id="KW-0789">Thiol protease inhibitor</keyword>
<dbReference type="RefSeq" id="XP_021766659.1">
    <property type="nucleotide sequence ID" value="XM_021910967.1"/>
</dbReference>
<evidence type="ECO:0000313" key="6">
    <source>
        <dbReference type="Proteomes" id="UP000596660"/>
    </source>
</evidence>
<feature type="domain" description="Cystatin" evidence="4">
    <location>
        <begin position="30"/>
        <end position="123"/>
    </location>
</feature>
<dbReference type="GO" id="GO:0004869">
    <property type="term" value="F:cysteine-type endopeptidase inhibitor activity"/>
    <property type="evidence" value="ECO:0007669"/>
    <property type="project" value="UniProtKB-KW"/>
</dbReference>
<dbReference type="SMART" id="SM00043">
    <property type="entry name" value="CY"/>
    <property type="match status" value="1"/>
</dbReference>
<dbReference type="InterPro" id="IPR046350">
    <property type="entry name" value="Cystatin_sf"/>
</dbReference>
<protein>
    <recommendedName>
        <fullName evidence="4">Cystatin domain-containing protein</fullName>
    </recommendedName>
</protein>
<dbReference type="AlphaFoldDB" id="A0A803M1L5"/>
<evidence type="ECO:0000256" key="3">
    <source>
        <dbReference type="SAM" id="SignalP"/>
    </source>
</evidence>
<evidence type="ECO:0000256" key="2">
    <source>
        <dbReference type="ARBA" id="ARBA00022704"/>
    </source>
</evidence>
<dbReference type="PANTHER" id="PTHR47364:SF2">
    <property type="entry name" value="CYSTEINE PROTEINASE INHIBITOR 5"/>
    <property type="match status" value="1"/>
</dbReference>
<keyword evidence="1" id="KW-0646">Protease inhibitor</keyword>
<evidence type="ECO:0000259" key="4">
    <source>
        <dbReference type="SMART" id="SM00043"/>
    </source>
</evidence>